<keyword evidence="1" id="KW-0812">Transmembrane</keyword>
<feature type="transmembrane region" description="Helical" evidence="1">
    <location>
        <begin position="187"/>
        <end position="214"/>
    </location>
</feature>
<feature type="transmembrane region" description="Helical" evidence="1">
    <location>
        <begin position="116"/>
        <end position="138"/>
    </location>
</feature>
<name>A0A4R5EVJ6_9RHOB</name>
<dbReference type="Proteomes" id="UP000294662">
    <property type="component" value="Unassembled WGS sequence"/>
</dbReference>
<keyword evidence="3" id="KW-1185">Reference proteome</keyword>
<accession>A0A4R5EVJ6</accession>
<keyword evidence="1" id="KW-0472">Membrane</keyword>
<protein>
    <submittedName>
        <fullName evidence="2">DUF599 domain-containing protein</fullName>
    </submittedName>
</protein>
<sequence length="236" mass="25770">MIWIDRLSLFSALDFAALALLVLGWAGIGWRIENPSPGNPSVAEIMGGFRREWMRQMITRQPRIFDSSLIGNLRQSTAFFASATMIALGGGMALVRNPEPVTALASDLALSAQPTVIWEMKMLVTLLFLTSAFLKFVWANRLFGYCSVVMGAVPNDPKDPLALARADQAAEINITAARSFNRGLRTIYFGLASAVWLLGPEALIAAVLLTLAMIHRREFSSASRAVLLKGPTDTRT</sequence>
<dbReference type="RefSeq" id="WP_132828247.1">
    <property type="nucleotide sequence ID" value="NZ_SMFP01000004.1"/>
</dbReference>
<dbReference type="OrthoDB" id="9806874at2"/>
<evidence type="ECO:0000256" key="1">
    <source>
        <dbReference type="SAM" id="Phobius"/>
    </source>
</evidence>
<evidence type="ECO:0000313" key="3">
    <source>
        <dbReference type="Proteomes" id="UP000294662"/>
    </source>
</evidence>
<organism evidence="2 3">
    <name type="scientific">Antarcticimicrobium sediminis</name>
    <dbReference type="NCBI Taxonomy" id="2546227"/>
    <lineage>
        <taxon>Bacteria</taxon>
        <taxon>Pseudomonadati</taxon>
        <taxon>Pseudomonadota</taxon>
        <taxon>Alphaproteobacteria</taxon>
        <taxon>Rhodobacterales</taxon>
        <taxon>Paracoccaceae</taxon>
        <taxon>Antarcticimicrobium</taxon>
    </lineage>
</organism>
<dbReference type="AlphaFoldDB" id="A0A4R5EVJ6"/>
<dbReference type="EMBL" id="SMFP01000004">
    <property type="protein sequence ID" value="TDE38955.1"/>
    <property type="molecule type" value="Genomic_DNA"/>
</dbReference>
<dbReference type="InterPro" id="IPR006747">
    <property type="entry name" value="DUF599"/>
</dbReference>
<comment type="caution">
    <text evidence="2">The sequence shown here is derived from an EMBL/GenBank/DDBJ whole genome shotgun (WGS) entry which is preliminary data.</text>
</comment>
<feature type="transmembrane region" description="Helical" evidence="1">
    <location>
        <begin position="7"/>
        <end position="28"/>
    </location>
</feature>
<reference evidence="2 3" key="1">
    <citation type="submission" date="2019-03" db="EMBL/GenBank/DDBJ databases">
        <authorList>
            <person name="Zhang S."/>
        </authorList>
    </citation>
    <scope>NUCLEOTIDE SEQUENCE [LARGE SCALE GENOMIC DNA]</scope>
    <source>
        <strain evidence="2 3">S4J41</strain>
    </source>
</reference>
<evidence type="ECO:0000313" key="2">
    <source>
        <dbReference type="EMBL" id="TDE38955.1"/>
    </source>
</evidence>
<dbReference type="Pfam" id="PF04654">
    <property type="entry name" value="DUF599"/>
    <property type="match status" value="1"/>
</dbReference>
<keyword evidence="1" id="KW-1133">Transmembrane helix</keyword>
<proteinExistence type="predicted"/>
<gene>
    <name evidence="2" type="ORF">E1B25_08040</name>
</gene>